<comment type="caution">
    <text evidence="2">The sequence shown here is derived from an EMBL/GenBank/DDBJ whole genome shotgun (WGS) entry which is preliminary data.</text>
</comment>
<sequence length="150" mass="16099">FTDDLHKLVDDWAKENAGNIHQKPSLNQIKQSQSRPESESWNRVHENSSAAPGFTSTWMPTISPIHGTVPAAISSSLVLPNYPTGGIQSYPVSHTCQFNAIGSTGYPVQWPTQTPGHPSQHLAAFQPGIGMQAFPSATAQKAATIPTSPK</sequence>
<proteinExistence type="predicted"/>
<evidence type="ECO:0000313" key="2">
    <source>
        <dbReference type="EMBL" id="CAI9577689.1"/>
    </source>
</evidence>
<name>A0ABN9DYS9_9NEOB</name>
<feature type="compositionally biased region" description="Basic and acidic residues" evidence="1">
    <location>
        <begin position="36"/>
        <end position="46"/>
    </location>
</feature>
<accession>A0ABN9DYS9</accession>
<gene>
    <name evidence="2" type="ORF">SPARVUS_LOCUS8756419</name>
</gene>
<reference evidence="2" key="1">
    <citation type="submission" date="2023-05" db="EMBL/GenBank/DDBJ databases">
        <authorList>
            <person name="Stuckert A."/>
        </authorList>
    </citation>
    <scope>NUCLEOTIDE SEQUENCE</scope>
</reference>
<dbReference type="EMBL" id="CATNWA010014936">
    <property type="protein sequence ID" value="CAI9577689.1"/>
    <property type="molecule type" value="Genomic_DNA"/>
</dbReference>
<evidence type="ECO:0000256" key="1">
    <source>
        <dbReference type="SAM" id="MobiDB-lite"/>
    </source>
</evidence>
<keyword evidence="3" id="KW-1185">Reference proteome</keyword>
<evidence type="ECO:0000313" key="3">
    <source>
        <dbReference type="Proteomes" id="UP001162483"/>
    </source>
</evidence>
<dbReference type="Proteomes" id="UP001162483">
    <property type="component" value="Unassembled WGS sequence"/>
</dbReference>
<evidence type="ECO:0008006" key="4">
    <source>
        <dbReference type="Google" id="ProtNLM"/>
    </source>
</evidence>
<feature type="non-terminal residue" evidence="2">
    <location>
        <position position="1"/>
    </location>
</feature>
<feature type="region of interest" description="Disordered" evidence="1">
    <location>
        <begin position="27"/>
        <end position="55"/>
    </location>
</feature>
<protein>
    <recommendedName>
        <fullName evidence="4">Period</fullName>
    </recommendedName>
</protein>
<organism evidence="2 3">
    <name type="scientific">Staurois parvus</name>
    <dbReference type="NCBI Taxonomy" id="386267"/>
    <lineage>
        <taxon>Eukaryota</taxon>
        <taxon>Metazoa</taxon>
        <taxon>Chordata</taxon>
        <taxon>Craniata</taxon>
        <taxon>Vertebrata</taxon>
        <taxon>Euteleostomi</taxon>
        <taxon>Amphibia</taxon>
        <taxon>Batrachia</taxon>
        <taxon>Anura</taxon>
        <taxon>Neobatrachia</taxon>
        <taxon>Ranoidea</taxon>
        <taxon>Ranidae</taxon>
        <taxon>Staurois</taxon>
    </lineage>
</organism>